<dbReference type="Proteomes" id="UP000006377">
    <property type="component" value="Chromosome"/>
</dbReference>
<evidence type="ECO:0008006" key="4">
    <source>
        <dbReference type="Google" id="ProtNLM"/>
    </source>
</evidence>
<dbReference type="RefSeq" id="WP_012112467.1">
    <property type="nucleotide sequence ID" value="NC_009719.1"/>
</dbReference>
<dbReference type="EMBL" id="CP000774">
    <property type="protein sequence ID" value="ABS65207.1"/>
    <property type="molecule type" value="Genomic_DNA"/>
</dbReference>
<dbReference type="eggNOG" id="COG5345">
    <property type="taxonomic scope" value="Bacteria"/>
</dbReference>
<reference evidence="2 3" key="1">
    <citation type="journal article" date="2011" name="Stand. Genomic Sci.">
        <title>Complete genome sequence of Parvibaculum lavamentivorans type strain (DS-1(T)).</title>
        <authorList>
            <person name="Schleheck D."/>
            <person name="Weiss M."/>
            <person name="Pitluck S."/>
            <person name="Bruce D."/>
            <person name="Land M.L."/>
            <person name="Han S."/>
            <person name="Saunders E."/>
            <person name="Tapia R."/>
            <person name="Detter C."/>
            <person name="Brettin T."/>
            <person name="Han J."/>
            <person name="Woyke T."/>
            <person name="Goodwin L."/>
            <person name="Pennacchio L."/>
            <person name="Nolan M."/>
            <person name="Cook A.M."/>
            <person name="Kjelleberg S."/>
            <person name="Thomas T."/>
        </authorList>
    </citation>
    <scope>NUCLEOTIDE SEQUENCE [LARGE SCALE GENOMIC DNA]</scope>
    <source>
        <strain evidence="3">DS-1 / DSM 13023 / NCIMB 13966</strain>
    </source>
</reference>
<keyword evidence="3" id="KW-1185">Reference proteome</keyword>
<feature type="transmembrane region" description="Helical" evidence="1">
    <location>
        <begin position="54"/>
        <end position="72"/>
    </location>
</feature>
<proteinExistence type="predicted"/>
<evidence type="ECO:0000313" key="3">
    <source>
        <dbReference type="Proteomes" id="UP000006377"/>
    </source>
</evidence>
<sequence>MSFSDRIAGMRERLRHRWMYRSGDGTAASAAGAGAAASAGGFFSRLNRPGMRGILWRLLAAFIVFILLYYPIGMLIVHKVDDDPDFAPSAADLQPGGSEAVAYTVALIDREVNQHAWTANDPFFMPGSMLDNMPNFQQGIMSALARFGFELTDQLGRTRGSSEADPDLQRAAGLLQYPGNVWIWNPSVSLAPRASSESQYRDARKRLMSYNARLVAGNANLDIRSDNLLATIERFAADLGSSSALIDRHLTEEAGSFFDTEADDVFYLTKGKLYGYYMVLKGLSVDFAPVIKERNLQKPWNEMVESFRKAALLDPWVVANGAPDAQFQPNHLAMQGFYLLRARTQLREIANILLK</sequence>
<dbReference type="KEGG" id="pla:Plav_3609"/>
<gene>
    <name evidence="2" type="ordered locus">Plav_3609</name>
</gene>
<accession>A7HZ74</accession>
<dbReference type="STRING" id="402881.Plav_3609"/>
<organism evidence="2 3">
    <name type="scientific">Parvibaculum lavamentivorans (strain DS-1 / DSM 13023 / NCIMB 13966)</name>
    <dbReference type="NCBI Taxonomy" id="402881"/>
    <lineage>
        <taxon>Bacteria</taxon>
        <taxon>Pseudomonadati</taxon>
        <taxon>Pseudomonadota</taxon>
        <taxon>Alphaproteobacteria</taxon>
        <taxon>Hyphomicrobiales</taxon>
        <taxon>Parvibaculaceae</taxon>
        <taxon>Parvibaculum</taxon>
    </lineage>
</organism>
<dbReference type="Pfam" id="PF10095">
    <property type="entry name" value="DUF2333"/>
    <property type="match status" value="2"/>
</dbReference>
<keyword evidence="1" id="KW-0472">Membrane</keyword>
<dbReference type="InterPro" id="IPR016936">
    <property type="entry name" value="UCP029693"/>
</dbReference>
<protein>
    <recommendedName>
        <fullName evidence="4">DUF2333 domain-containing protein</fullName>
    </recommendedName>
</protein>
<dbReference type="HOGENOM" id="CLU_060523_0_0_5"/>
<evidence type="ECO:0000256" key="1">
    <source>
        <dbReference type="SAM" id="Phobius"/>
    </source>
</evidence>
<dbReference type="OrthoDB" id="7594726at2"/>
<evidence type="ECO:0000313" key="2">
    <source>
        <dbReference type="EMBL" id="ABS65207.1"/>
    </source>
</evidence>
<name>A7HZ74_PARL1</name>
<keyword evidence="1" id="KW-1133">Transmembrane helix</keyword>
<keyword evidence="1" id="KW-0812">Transmembrane</keyword>
<dbReference type="AlphaFoldDB" id="A7HZ74"/>